<evidence type="ECO:0000313" key="3">
    <source>
        <dbReference type="Proteomes" id="UP000013996"/>
    </source>
</evidence>
<evidence type="ECO:0000313" key="2">
    <source>
        <dbReference type="EMBL" id="EOQ89141.1"/>
    </source>
</evidence>
<dbReference type="AlphaFoldDB" id="A0A5E8HCH4"/>
<dbReference type="EMBL" id="AOGX02000015">
    <property type="protein sequence ID" value="EOQ89141.1"/>
    <property type="molecule type" value="Genomic_DNA"/>
</dbReference>
<protein>
    <submittedName>
        <fullName evidence="2">Uncharacterized protein</fullName>
    </submittedName>
</protein>
<keyword evidence="1" id="KW-1133">Transmembrane helix</keyword>
<sequence length="39" mass="4562">MLFEKIDFSFGTAQFLDLVLLDTSLSLNTLIWIKRKCKL</sequence>
<keyword evidence="1" id="KW-0812">Transmembrane</keyword>
<dbReference type="STRING" id="1249483.LEP1GSC202_1511"/>
<keyword evidence="1" id="KW-0472">Membrane</keyword>
<organism evidence="2 3">
    <name type="scientific">Leptospira yanagawae serovar Saopaulo str. Sao Paulo = ATCC 700523</name>
    <dbReference type="NCBI Taxonomy" id="1249483"/>
    <lineage>
        <taxon>Bacteria</taxon>
        <taxon>Pseudomonadati</taxon>
        <taxon>Spirochaetota</taxon>
        <taxon>Spirochaetia</taxon>
        <taxon>Leptospirales</taxon>
        <taxon>Leptospiraceae</taxon>
        <taxon>Leptospira</taxon>
    </lineage>
</organism>
<feature type="transmembrane region" description="Helical" evidence="1">
    <location>
        <begin position="12"/>
        <end position="33"/>
    </location>
</feature>
<evidence type="ECO:0000256" key="1">
    <source>
        <dbReference type="SAM" id="Phobius"/>
    </source>
</evidence>
<proteinExistence type="predicted"/>
<accession>A0A5E8HCH4</accession>
<reference evidence="2 3" key="1">
    <citation type="submission" date="2013-04" db="EMBL/GenBank/DDBJ databases">
        <authorList>
            <person name="Harkins D.M."/>
            <person name="Durkin A.S."/>
            <person name="Brinkac L.M."/>
            <person name="Haft D.H."/>
            <person name="Selengut J.D."/>
            <person name="Sanka R."/>
            <person name="DePew J."/>
            <person name="Purushe J."/>
            <person name="Hartskeerl R.A."/>
            <person name="Ahmed A."/>
            <person name="van der Linden H."/>
            <person name="Goris M.G.A."/>
            <person name="Vinetz J.M."/>
            <person name="Sutton G.G."/>
            <person name="Nierman W.C."/>
            <person name="Fouts D.E."/>
        </authorList>
    </citation>
    <scope>NUCLEOTIDE SEQUENCE [LARGE SCALE GENOMIC DNA]</scope>
    <source>
        <strain evidence="2 3">Sao Paulo</strain>
    </source>
</reference>
<name>A0A5E8HCH4_9LEPT</name>
<gene>
    <name evidence="2" type="ORF">LEP1GSC202_1511</name>
</gene>
<dbReference type="Proteomes" id="UP000013996">
    <property type="component" value="Unassembled WGS sequence"/>
</dbReference>
<comment type="caution">
    <text evidence="2">The sequence shown here is derived from an EMBL/GenBank/DDBJ whole genome shotgun (WGS) entry which is preliminary data.</text>
</comment>